<feature type="binding site" evidence="5">
    <location>
        <begin position="63"/>
        <end position="67"/>
    </location>
    <ligand>
        <name>ATP</name>
        <dbReference type="ChEBI" id="CHEBI:30616"/>
    </ligand>
</feature>
<evidence type="ECO:0000256" key="5">
    <source>
        <dbReference type="HAMAP-Rule" id="MF_01407"/>
    </source>
</evidence>
<keyword evidence="4 5" id="KW-0067">ATP-binding</keyword>
<dbReference type="Pfam" id="PF13401">
    <property type="entry name" value="AAA_22"/>
    <property type="match status" value="1"/>
</dbReference>
<evidence type="ECO:0000256" key="1">
    <source>
        <dbReference type="ARBA" id="ARBA00006184"/>
    </source>
</evidence>
<dbReference type="InterPro" id="IPR015163">
    <property type="entry name" value="Cdc6_C"/>
</dbReference>
<dbReference type="AlphaFoldDB" id="A0A218NLQ5"/>
<dbReference type="SMART" id="SM01074">
    <property type="entry name" value="Cdc6_C"/>
    <property type="match status" value="1"/>
</dbReference>
<dbReference type="KEGG" id="marh:Mia14_0045"/>
<dbReference type="Pfam" id="PF09079">
    <property type="entry name" value="WHD_Cdc6"/>
    <property type="match status" value="1"/>
</dbReference>
<dbReference type="Gene3D" id="1.10.10.10">
    <property type="entry name" value="Winged helix-like DNA-binding domain superfamily/Winged helix DNA-binding domain"/>
    <property type="match status" value="1"/>
</dbReference>
<evidence type="ECO:0000313" key="8">
    <source>
        <dbReference type="EMBL" id="ASI13388.1"/>
    </source>
</evidence>
<dbReference type="PANTHER" id="PTHR10763:SF26">
    <property type="entry name" value="CELL DIVISION CONTROL PROTEIN 6 HOMOLOG"/>
    <property type="match status" value="1"/>
</dbReference>
<dbReference type="EMBL" id="CP019964">
    <property type="protein sequence ID" value="ASI13388.1"/>
    <property type="molecule type" value="Genomic_DNA"/>
</dbReference>
<evidence type="ECO:0000259" key="6">
    <source>
        <dbReference type="SMART" id="SM00382"/>
    </source>
</evidence>
<feature type="domain" description="AAA+ ATPase" evidence="6">
    <location>
        <begin position="51"/>
        <end position="199"/>
    </location>
</feature>
<name>A0A218NLQ5_9ARCH</name>
<evidence type="ECO:0000256" key="3">
    <source>
        <dbReference type="ARBA" id="ARBA00022741"/>
    </source>
</evidence>
<feature type="domain" description="Cdc6 C-terminal" evidence="7">
    <location>
        <begin position="297"/>
        <end position="389"/>
    </location>
</feature>
<dbReference type="InterPro" id="IPR050311">
    <property type="entry name" value="ORC1/CDC6"/>
</dbReference>
<keyword evidence="9" id="KW-1185">Reference proteome</keyword>
<dbReference type="SMART" id="SM00382">
    <property type="entry name" value="AAA"/>
    <property type="match status" value="1"/>
</dbReference>
<evidence type="ECO:0000259" key="7">
    <source>
        <dbReference type="SMART" id="SM01074"/>
    </source>
</evidence>
<keyword evidence="3 5" id="KW-0547">Nucleotide-binding</keyword>
<keyword evidence="2 5" id="KW-0235">DNA replication</keyword>
<dbReference type="GO" id="GO:0016887">
    <property type="term" value="F:ATP hydrolysis activity"/>
    <property type="evidence" value="ECO:0007669"/>
    <property type="project" value="InterPro"/>
</dbReference>
<dbReference type="Pfam" id="PF22703">
    <property type="entry name" value="Cdc6_lid"/>
    <property type="match status" value="1"/>
</dbReference>
<dbReference type="GO" id="GO:0006260">
    <property type="term" value="P:DNA replication"/>
    <property type="evidence" value="ECO:0007669"/>
    <property type="project" value="UniProtKB-UniRule"/>
</dbReference>
<dbReference type="InterPro" id="IPR014277">
    <property type="entry name" value="Orc1/Cdc6_arc"/>
</dbReference>
<organism evidence="8 9">
    <name type="scientific">Candidatus Mancarchaeum acidiphilum</name>
    <dbReference type="NCBI Taxonomy" id="1920749"/>
    <lineage>
        <taxon>Archaea</taxon>
        <taxon>Candidatus Micrarchaeota</taxon>
        <taxon>Candidatus Mancarchaeum</taxon>
    </lineage>
</organism>
<dbReference type="Proteomes" id="UP000197679">
    <property type="component" value="Chromosome"/>
</dbReference>
<protein>
    <recommendedName>
        <fullName evidence="5">ORC1-type DNA replication protein</fullName>
    </recommendedName>
</protein>
<evidence type="ECO:0000256" key="2">
    <source>
        <dbReference type="ARBA" id="ARBA00022705"/>
    </source>
</evidence>
<dbReference type="InterPro" id="IPR055237">
    <property type="entry name" value="Cdc6_lid"/>
</dbReference>
<feature type="binding site" evidence="5">
    <location>
        <position position="214"/>
    </location>
    <ligand>
        <name>ATP</name>
        <dbReference type="ChEBI" id="CHEBI:30616"/>
    </ligand>
</feature>
<comment type="similarity">
    <text evidence="1 5">Belongs to the CDC6/cdc18 family.</text>
</comment>
<dbReference type="NCBIfam" id="TIGR02928">
    <property type="entry name" value="orc1/cdc6 family replication initiation protein"/>
    <property type="match status" value="1"/>
</dbReference>
<proteinExistence type="inferred from homology"/>
<dbReference type="CDD" id="cd08768">
    <property type="entry name" value="Cdc6_C"/>
    <property type="match status" value="1"/>
</dbReference>
<dbReference type="InterPro" id="IPR036388">
    <property type="entry name" value="WH-like_DNA-bd_sf"/>
</dbReference>
<dbReference type="CDD" id="cd18139">
    <property type="entry name" value="HLD_clamp_RarA"/>
    <property type="match status" value="1"/>
</dbReference>
<dbReference type="Gene3D" id="1.10.8.60">
    <property type="match status" value="1"/>
</dbReference>
<comment type="function">
    <text evidence="5">Involved in regulation of DNA replication.</text>
</comment>
<dbReference type="GO" id="GO:0005524">
    <property type="term" value="F:ATP binding"/>
    <property type="evidence" value="ECO:0007669"/>
    <property type="project" value="UniProtKB-UniRule"/>
</dbReference>
<dbReference type="OrthoDB" id="195574at2157"/>
<dbReference type="Gene3D" id="3.40.50.300">
    <property type="entry name" value="P-loop containing nucleotide triphosphate hydrolases"/>
    <property type="match status" value="1"/>
</dbReference>
<dbReference type="InterPro" id="IPR036390">
    <property type="entry name" value="WH_DNA-bd_sf"/>
</dbReference>
<dbReference type="HAMAP" id="MF_01407">
    <property type="entry name" value="ORC1_type_DNA_replic_protein"/>
    <property type="match status" value="1"/>
</dbReference>
<feature type="binding site" evidence="5">
    <location>
        <position position="202"/>
    </location>
    <ligand>
        <name>ATP</name>
        <dbReference type="ChEBI" id="CHEBI:30616"/>
    </ligand>
</feature>
<dbReference type="RefSeq" id="WP_088819559.1">
    <property type="nucleotide sequence ID" value="NZ_CP019964.1"/>
</dbReference>
<reference evidence="8 9" key="1">
    <citation type="journal article" date="2017" name="Nat. Commun.">
        <title>'ARMAN' archaea depend on association with euryarchaeal host in culture and in situ.</title>
        <authorList>
            <person name="Golyshina O."/>
            <person name="Toshchakov S."/>
            <person name="Makarova K."/>
            <person name="Gavrilov S."/>
            <person name="Korzhenkov A."/>
            <person name="La Cono V."/>
            <person name="Arcadi E."/>
            <person name="Nechitaylo T."/>
            <person name="Ferrer M."/>
            <person name="Kublanov I."/>
            <person name="Wolf Y."/>
            <person name="Yakimov M."/>
            <person name="Golyshin P."/>
            <person name="Slesarev A."/>
            <person name="Kozyavkin S."/>
        </authorList>
    </citation>
    <scope>NUCLEOTIDE SEQUENCE [LARGE SCALE GENOMIC DNA]</scope>
    <source>
        <strain evidence="8 9">Mia14</strain>
    </source>
</reference>
<accession>A0A218NLQ5</accession>
<gene>
    <name evidence="8" type="ORF">Mia14_0045</name>
</gene>
<dbReference type="InterPro" id="IPR003593">
    <property type="entry name" value="AAA+_ATPase"/>
</dbReference>
<evidence type="ECO:0000313" key="9">
    <source>
        <dbReference type="Proteomes" id="UP000197679"/>
    </source>
</evidence>
<dbReference type="InterPro" id="IPR049945">
    <property type="entry name" value="AAA_22"/>
</dbReference>
<dbReference type="SUPFAM" id="SSF52540">
    <property type="entry name" value="P-loop containing nucleoside triphosphate hydrolases"/>
    <property type="match status" value="1"/>
</dbReference>
<sequence>MQTLNDLLAESKIFQNREVLSPHYIPKKLIFREKEINDIEKAIAPSLKGEKGRNLFIYGKTGTGKTTCTKYVINEISTLPNIKTKISYINCRIYNSRYRVLNKIVSDHLPNYAKRGFGTVDLYEKLINWMEEDTKVLVIALDEIDMVKDLDDLIYTLTRINSDIRFGGVSIIGISNNVSFKDDLDPRSLSALYESELVFPSYYANELYAIIKDRVIEGFKENAISDEVLHYIAAAAAKEGGDARFSLNVLSEAGEYAELNNEDSVKMADAEKAIQKAGEDAVYELISTLPYDQKLVLYSIVLIAESGGSYKKLSDGIDTYIFSGEIYSRYKSLAEGLHKTFKSERWYRNYISELETYGLISSFESGKGIRGHTKLIKLIYPSKKIKKVIESDLFSVSDPKSPDEK</sequence>
<dbReference type="PANTHER" id="PTHR10763">
    <property type="entry name" value="CELL DIVISION CONTROL PROTEIN 6-RELATED"/>
    <property type="match status" value="1"/>
</dbReference>
<dbReference type="SUPFAM" id="SSF46785">
    <property type="entry name" value="Winged helix' DNA-binding domain"/>
    <property type="match status" value="1"/>
</dbReference>
<evidence type="ECO:0000256" key="4">
    <source>
        <dbReference type="ARBA" id="ARBA00022840"/>
    </source>
</evidence>
<dbReference type="GeneID" id="33313605"/>
<dbReference type="InterPro" id="IPR027417">
    <property type="entry name" value="P-loop_NTPase"/>
</dbReference>